<evidence type="ECO:0000313" key="10">
    <source>
        <dbReference type="EMBL" id="TDE33146.1"/>
    </source>
</evidence>
<feature type="transmembrane region" description="Helical" evidence="8">
    <location>
        <begin position="418"/>
        <end position="437"/>
    </location>
</feature>
<evidence type="ECO:0000256" key="3">
    <source>
        <dbReference type="ARBA" id="ARBA00022475"/>
    </source>
</evidence>
<evidence type="ECO:0000259" key="9">
    <source>
        <dbReference type="PROSITE" id="PS50850"/>
    </source>
</evidence>
<dbReference type="CDD" id="cd17321">
    <property type="entry name" value="MFS_MMR_MDR_like"/>
    <property type="match status" value="1"/>
</dbReference>
<reference evidence="10 11" key="1">
    <citation type="submission" date="2019-03" db="EMBL/GenBank/DDBJ databases">
        <title>Draft genome sequences of novel Actinobacteria.</title>
        <authorList>
            <person name="Sahin N."/>
            <person name="Ay H."/>
            <person name="Saygin H."/>
        </authorList>
    </citation>
    <scope>NUCLEOTIDE SEQUENCE [LARGE SCALE GENOMIC DNA]</scope>
    <source>
        <strain evidence="10 11">6K102</strain>
    </source>
</reference>
<dbReference type="Pfam" id="PF07690">
    <property type="entry name" value="MFS_1"/>
    <property type="match status" value="1"/>
</dbReference>
<feature type="transmembrane region" description="Helical" evidence="8">
    <location>
        <begin position="211"/>
        <end position="231"/>
    </location>
</feature>
<dbReference type="InterPro" id="IPR020846">
    <property type="entry name" value="MFS_dom"/>
</dbReference>
<feature type="transmembrane region" description="Helical" evidence="8">
    <location>
        <begin position="122"/>
        <end position="143"/>
    </location>
</feature>
<evidence type="ECO:0000313" key="11">
    <source>
        <dbReference type="Proteomes" id="UP000295136"/>
    </source>
</evidence>
<feature type="transmembrane region" description="Helical" evidence="8">
    <location>
        <begin position="343"/>
        <end position="366"/>
    </location>
</feature>
<evidence type="ECO:0000256" key="1">
    <source>
        <dbReference type="ARBA" id="ARBA00004651"/>
    </source>
</evidence>
<feature type="transmembrane region" description="Helical" evidence="8">
    <location>
        <begin position="149"/>
        <end position="167"/>
    </location>
</feature>
<feature type="transmembrane region" description="Helical" evidence="8">
    <location>
        <begin position="187"/>
        <end position="205"/>
    </location>
</feature>
<dbReference type="InterPro" id="IPR036259">
    <property type="entry name" value="MFS_trans_sf"/>
</dbReference>
<dbReference type="AlphaFoldDB" id="A0A4V2Z6K9"/>
<dbReference type="Proteomes" id="UP000295136">
    <property type="component" value="Unassembled WGS sequence"/>
</dbReference>
<organism evidence="10 11">
    <name type="scientific">Nonomuraea mesophila</name>
    <dbReference type="NCBI Taxonomy" id="2530382"/>
    <lineage>
        <taxon>Bacteria</taxon>
        <taxon>Bacillati</taxon>
        <taxon>Actinomycetota</taxon>
        <taxon>Actinomycetes</taxon>
        <taxon>Streptosporangiales</taxon>
        <taxon>Streptosporangiaceae</taxon>
        <taxon>Nonomuraea</taxon>
    </lineage>
</organism>
<name>A0A4V2Z6K9_9ACTN</name>
<evidence type="ECO:0000256" key="6">
    <source>
        <dbReference type="ARBA" id="ARBA00023136"/>
    </source>
</evidence>
<comment type="caution">
    <text evidence="10">The sequence shown here is derived from an EMBL/GenBank/DDBJ whole genome shotgun (WGS) entry which is preliminary data.</text>
</comment>
<accession>A0A4V2Z6K9</accession>
<protein>
    <submittedName>
        <fullName evidence="10">MFS transporter</fullName>
    </submittedName>
</protein>
<gene>
    <name evidence="10" type="ORF">E1295_38630</name>
</gene>
<dbReference type="GO" id="GO:0022857">
    <property type="term" value="F:transmembrane transporter activity"/>
    <property type="evidence" value="ECO:0007669"/>
    <property type="project" value="InterPro"/>
</dbReference>
<feature type="transmembrane region" description="Helical" evidence="8">
    <location>
        <begin position="280"/>
        <end position="299"/>
    </location>
</feature>
<feature type="transmembrane region" description="Helical" evidence="8">
    <location>
        <begin position="387"/>
        <end position="406"/>
    </location>
</feature>
<dbReference type="PANTHER" id="PTHR42718">
    <property type="entry name" value="MAJOR FACILITATOR SUPERFAMILY MULTIDRUG TRANSPORTER MFSC"/>
    <property type="match status" value="1"/>
</dbReference>
<dbReference type="Gene3D" id="1.20.1720.10">
    <property type="entry name" value="Multidrug resistance protein D"/>
    <property type="match status" value="1"/>
</dbReference>
<keyword evidence="3" id="KW-1003">Cell membrane</keyword>
<dbReference type="PROSITE" id="PS50850">
    <property type="entry name" value="MFS"/>
    <property type="match status" value="1"/>
</dbReference>
<feature type="region of interest" description="Disordered" evidence="7">
    <location>
        <begin position="1"/>
        <end position="47"/>
    </location>
</feature>
<dbReference type="SUPFAM" id="SSF103473">
    <property type="entry name" value="MFS general substrate transporter"/>
    <property type="match status" value="1"/>
</dbReference>
<evidence type="ECO:0000256" key="5">
    <source>
        <dbReference type="ARBA" id="ARBA00022989"/>
    </source>
</evidence>
<dbReference type="InterPro" id="IPR011701">
    <property type="entry name" value="MFS"/>
</dbReference>
<evidence type="ECO:0000256" key="7">
    <source>
        <dbReference type="SAM" id="MobiDB-lite"/>
    </source>
</evidence>
<evidence type="ECO:0000256" key="8">
    <source>
        <dbReference type="SAM" id="Phobius"/>
    </source>
</evidence>
<sequence>PHQVRSRTSPVQLHRGVLQPAPPSLRQRPAQPGRIRTPTRAQQRPRSRLCCRVVASPDVSIEPGQLHTVFTLASLATGLAQAEWQLISARAAQGIGAAMVSPAALSLLTTAFEEGADRNRALGYWAAVGSVGAVAGQLLGGVITDLLGWRWIFLINVPIGIVTLALARRRLQDSRVEGRPTLGMRGAALLTITLALVTLSLTRFAEGGHTAQAAGLAGAAVIAGLLFRLAERNHDAPLIDRRLLRRGSVARASALLAIDAGALGATLFFTTLYLQVVLGHSPLAVGAAFAPISFLIILISPRAGALTTSYGPRLVITIGFTMLAAGMLLLARLPTYGTYLYDVLPAMLLLAVGSGLSYAPIFISGTTGVADRDQGIVSGFLNTAQELGTAIGIVVLSGIATAATFGADPAALTTGYRVGLITAAAAMALSMILIVAIPRSGTGRRAEHDAAPR</sequence>
<keyword evidence="4 8" id="KW-0812">Transmembrane</keyword>
<feature type="domain" description="Major facilitator superfamily (MFS) profile" evidence="9">
    <location>
        <begin position="1"/>
        <end position="441"/>
    </location>
</feature>
<feature type="transmembrane region" description="Helical" evidence="8">
    <location>
        <begin position="311"/>
        <end position="331"/>
    </location>
</feature>
<keyword evidence="6 8" id="KW-0472">Membrane</keyword>
<feature type="transmembrane region" description="Helical" evidence="8">
    <location>
        <begin position="252"/>
        <end position="274"/>
    </location>
</feature>
<dbReference type="GO" id="GO:0005886">
    <property type="term" value="C:plasma membrane"/>
    <property type="evidence" value="ECO:0007669"/>
    <property type="project" value="UniProtKB-SubCell"/>
</dbReference>
<feature type="non-terminal residue" evidence="10">
    <location>
        <position position="1"/>
    </location>
</feature>
<proteinExistence type="predicted"/>
<dbReference type="EMBL" id="SMLD01000162">
    <property type="protein sequence ID" value="TDE33146.1"/>
    <property type="molecule type" value="Genomic_DNA"/>
</dbReference>
<feature type="compositionally biased region" description="Polar residues" evidence="7">
    <location>
        <begin position="1"/>
        <end position="11"/>
    </location>
</feature>
<dbReference type="PANTHER" id="PTHR42718:SF46">
    <property type="entry name" value="BLR6921 PROTEIN"/>
    <property type="match status" value="1"/>
</dbReference>
<dbReference type="Gene3D" id="1.20.1250.20">
    <property type="entry name" value="MFS general substrate transporter like domains"/>
    <property type="match status" value="1"/>
</dbReference>
<keyword evidence="5 8" id="KW-1133">Transmembrane helix</keyword>
<keyword evidence="2" id="KW-0813">Transport</keyword>
<evidence type="ECO:0000256" key="2">
    <source>
        <dbReference type="ARBA" id="ARBA00022448"/>
    </source>
</evidence>
<comment type="subcellular location">
    <subcellularLocation>
        <location evidence="1">Cell membrane</location>
        <topology evidence="1">Multi-pass membrane protein</topology>
    </subcellularLocation>
</comment>
<keyword evidence="11" id="KW-1185">Reference proteome</keyword>
<evidence type="ECO:0000256" key="4">
    <source>
        <dbReference type="ARBA" id="ARBA00022692"/>
    </source>
</evidence>